<feature type="compositionally biased region" description="Low complexity" evidence="1">
    <location>
        <begin position="81"/>
        <end position="98"/>
    </location>
</feature>
<evidence type="ECO:0000313" key="2">
    <source>
        <dbReference type="EMBL" id="CAF0796027.1"/>
    </source>
</evidence>
<evidence type="ECO:0000256" key="1">
    <source>
        <dbReference type="SAM" id="MobiDB-lite"/>
    </source>
</evidence>
<protein>
    <submittedName>
        <fullName evidence="2">Uncharacterized protein</fullName>
    </submittedName>
</protein>
<organism evidence="2 4">
    <name type="scientific">Rotaria sordida</name>
    <dbReference type="NCBI Taxonomy" id="392033"/>
    <lineage>
        <taxon>Eukaryota</taxon>
        <taxon>Metazoa</taxon>
        <taxon>Spiralia</taxon>
        <taxon>Gnathifera</taxon>
        <taxon>Rotifera</taxon>
        <taxon>Eurotatoria</taxon>
        <taxon>Bdelloidea</taxon>
        <taxon>Philodinida</taxon>
        <taxon>Philodinidae</taxon>
        <taxon>Rotaria</taxon>
    </lineage>
</organism>
<name>A0A813SL28_9BILA</name>
<dbReference type="Proteomes" id="UP000663870">
    <property type="component" value="Unassembled WGS sequence"/>
</dbReference>
<keyword evidence="5" id="KW-1185">Reference proteome</keyword>
<evidence type="ECO:0000313" key="5">
    <source>
        <dbReference type="Proteomes" id="UP000663870"/>
    </source>
</evidence>
<proteinExistence type="predicted"/>
<sequence length="172" mass="19543">MIFTSVPRLQSNDVLSGRMNTLSSILYSSSSGKTKKRTNISLQPLIKSMKPIYPQSSKCITSGMLFRSSTPKTPLTTAVHPISTSSSSSFPRNSPQSPRCSTPLFAKQRRSRPFIACELCRERAFQTSNDNKNEKKHISHHYSTTLCHYQYQTSTKIHRRRSSMDQLLVWIV</sequence>
<dbReference type="Proteomes" id="UP000663854">
    <property type="component" value="Unassembled WGS sequence"/>
</dbReference>
<accession>A0A813SL28</accession>
<feature type="region of interest" description="Disordered" evidence="1">
    <location>
        <begin position="79"/>
        <end position="100"/>
    </location>
</feature>
<reference evidence="2" key="1">
    <citation type="submission" date="2021-02" db="EMBL/GenBank/DDBJ databases">
        <authorList>
            <person name="Nowell W R."/>
        </authorList>
    </citation>
    <scope>NUCLEOTIDE SEQUENCE</scope>
</reference>
<dbReference type="EMBL" id="CAJNOH010000039">
    <property type="protein sequence ID" value="CAF0796027.1"/>
    <property type="molecule type" value="Genomic_DNA"/>
</dbReference>
<dbReference type="AlphaFoldDB" id="A0A813SL28"/>
<gene>
    <name evidence="3" type="ORF">JXQ802_LOCUS12474</name>
    <name evidence="2" type="ORF">PYM288_LOCUS4376</name>
</gene>
<evidence type="ECO:0000313" key="3">
    <source>
        <dbReference type="EMBL" id="CAF0967153.1"/>
    </source>
</evidence>
<evidence type="ECO:0000313" key="4">
    <source>
        <dbReference type="Proteomes" id="UP000663854"/>
    </source>
</evidence>
<dbReference type="EMBL" id="CAJNOL010000257">
    <property type="protein sequence ID" value="CAF0967153.1"/>
    <property type="molecule type" value="Genomic_DNA"/>
</dbReference>
<comment type="caution">
    <text evidence="2">The sequence shown here is derived from an EMBL/GenBank/DDBJ whole genome shotgun (WGS) entry which is preliminary data.</text>
</comment>